<sequence>MKTLQIDIVSDIACPWCAIGYARLEQAMSSLAGELTFQVEWHAFELNPDKASDGEPILQALSRKYGRSVEEMEAAQRNMMGIAEGLGLNFSKMQERFTCNTFDAHRLVKWAGEQNRQTDMKMALFDAYFGHAADISDIQVLIDCAESIGLDGSKAREILASDAFAEPVRADEALYQQSGVSAVPAFIINNRHLISGAQEPETLVNAFREIATRGPDT</sequence>
<evidence type="ECO:0000313" key="2">
    <source>
        <dbReference type="EMBL" id="GGD07844.1"/>
    </source>
</evidence>
<dbReference type="PANTHER" id="PTHR13887">
    <property type="entry name" value="GLUTATHIONE S-TRANSFERASE KAPPA"/>
    <property type="match status" value="1"/>
</dbReference>
<dbReference type="GO" id="GO:0016853">
    <property type="term" value="F:isomerase activity"/>
    <property type="evidence" value="ECO:0007669"/>
    <property type="project" value="UniProtKB-KW"/>
</dbReference>
<keyword evidence="2" id="KW-0413">Isomerase</keyword>
<gene>
    <name evidence="2" type="ORF">GCM10007418_28640</name>
</gene>
<dbReference type="InterPro" id="IPR036249">
    <property type="entry name" value="Thioredoxin-like_sf"/>
</dbReference>
<dbReference type="CDD" id="cd03024">
    <property type="entry name" value="DsbA_FrnE"/>
    <property type="match status" value="1"/>
</dbReference>
<organism evidence="2 3">
    <name type="scientific">Halopseudomonas salina</name>
    <dbReference type="NCBI Taxonomy" id="1323744"/>
    <lineage>
        <taxon>Bacteria</taxon>
        <taxon>Pseudomonadati</taxon>
        <taxon>Pseudomonadota</taxon>
        <taxon>Gammaproteobacteria</taxon>
        <taxon>Pseudomonadales</taxon>
        <taxon>Pseudomonadaceae</taxon>
        <taxon>Halopseudomonas</taxon>
    </lineage>
</organism>
<proteinExistence type="predicted"/>
<reference evidence="3" key="1">
    <citation type="journal article" date="2019" name="Int. J. Syst. Evol. Microbiol.">
        <title>The Global Catalogue of Microorganisms (GCM) 10K type strain sequencing project: providing services to taxonomists for standard genome sequencing and annotation.</title>
        <authorList>
            <consortium name="The Broad Institute Genomics Platform"/>
            <consortium name="The Broad Institute Genome Sequencing Center for Infectious Disease"/>
            <person name="Wu L."/>
            <person name="Ma J."/>
        </authorList>
    </citation>
    <scope>NUCLEOTIDE SEQUENCE [LARGE SCALE GENOMIC DNA]</scope>
    <source>
        <strain evidence="3">CGMCC 1.12482</strain>
    </source>
</reference>
<evidence type="ECO:0000313" key="3">
    <source>
        <dbReference type="Proteomes" id="UP000638188"/>
    </source>
</evidence>
<dbReference type="Pfam" id="PF01323">
    <property type="entry name" value="DSBA"/>
    <property type="match status" value="1"/>
</dbReference>
<dbReference type="RefSeq" id="WP_150278745.1">
    <property type="nucleotide sequence ID" value="NZ_BMFF01000006.1"/>
</dbReference>
<dbReference type="InterPro" id="IPR001853">
    <property type="entry name" value="DSBA-like_thioredoxin_dom"/>
</dbReference>
<name>A0ABQ1PYR3_9GAMM</name>
<protein>
    <submittedName>
        <fullName evidence="2">2-hydroxychromene-2-carboxylate isomerase</fullName>
    </submittedName>
</protein>
<dbReference type="Gene3D" id="3.40.30.10">
    <property type="entry name" value="Glutaredoxin"/>
    <property type="match status" value="1"/>
</dbReference>
<dbReference type="EMBL" id="BMFF01000006">
    <property type="protein sequence ID" value="GGD07844.1"/>
    <property type="molecule type" value="Genomic_DNA"/>
</dbReference>
<keyword evidence="3" id="KW-1185">Reference proteome</keyword>
<feature type="domain" description="DSBA-like thioredoxin" evidence="1">
    <location>
        <begin position="5"/>
        <end position="207"/>
    </location>
</feature>
<evidence type="ECO:0000259" key="1">
    <source>
        <dbReference type="Pfam" id="PF01323"/>
    </source>
</evidence>
<dbReference type="Proteomes" id="UP000638188">
    <property type="component" value="Unassembled WGS sequence"/>
</dbReference>
<dbReference type="SUPFAM" id="SSF52833">
    <property type="entry name" value="Thioredoxin-like"/>
    <property type="match status" value="1"/>
</dbReference>
<dbReference type="PANTHER" id="PTHR13887:SF41">
    <property type="entry name" value="THIOREDOXIN SUPERFAMILY PROTEIN"/>
    <property type="match status" value="1"/>
</dbReference>
<comment type="caution">
    <text evidence="2">The sequence shown here is derived from an EMBL/GenBank/DDBJ whole genome shotgun (WGS) entry which is preliminary data.</text>
</comment>
<accession>A0ABQ1PYR3</accession>